<dbReference type="OrthoDB" id="9814782at2"/>
<dbReference type="Pfam" id="PF04268">
    <property type="entry name" value="SoxG"/>
    <property type="match status" value="1"/>
</dbReference>
<sequence>MADRTLSPFTAAQADPVLSTEEATALLASRPADELRRSPVSHLAAAMAEAEVTGERSVALRELPFTVQIGLHAEPGSPSARALEAELGLELPRQHGSTTGDAAGLHVLWLAPDDFLAVDVSRTQRTGDEQPFAAALEGMPGLAVDLSGNRTVLELSGRSARQVLEKSCHADLHPREFPVGTAIVTALGTVPVILHRSAEETFRILPRASFADFLVRWLLDGMEEFGSEAIP</sequence>
<proteinExistence type="predicted"/>
<dbReference type="AlphaFoldDB" id="A0A220UC34"/>
<dbReference type="KEGG" id="brv:CFK39_04695"/>
<organism evidence="1 2">
    <name type="scientific">Brachybacterium avium</name>
    <dbReference type="NCBI Taxonomy" id="2017485"/>
    <lineage>
        <taxon>Bacteria</taxon>
        <taxon>Bacillati</taxon>
        <taxon>Actinomycetota</taxon>
        <taxon>Actinomycetes</taxon>
        <taxon>Micrococcales</taxon>
        <taxon>Dermabacteraceae</taxon>
        <taxon>Brachybacterium</taxon>
    </lineage>
</organism>
<evidence type="ECO:0000313" key="1">
    <source>
        <dbReference type="EMBL" id="ASK65243.1"/>
    </source>
</evidence>
<reference evidence="2" key="1">
    <citation type="submission" date="2017-07" db="EMBL/GenBank/DDBJ databases">
        <title>Brachybacterium sp. VR2415.</title>
        <authorList>
            <person name="Tak E.J."/>
            <person name="Bae J.-W."/>
        </authorList>
    </citation>
    <scope>NUCLEOTIDE SEQUENCE [LARGE SCALE GENOMIC DNA]</scope>
    <source>
        <strain evidence="2">VR2415</strain>
    </source>
</reference>
<accession>A0A220UC34</accession>
<name>A0A220UC34_9MICO</name>
<gene>
    <name evidence="1" type="ORF">CFK39_04695</name>
</gene>
<dbReference type="Gene3D" id="3.30.1360.120">
    <property type="entry name" value="Probable tRNA modification gtpase trme, domain 1"/>
    <property type="match status" value="1"/>
</dbReference>
<keyword evidence="2" id="KW-1185">Reference proteome</keyword>
<evidence type="ECO:0000313" key="2">
    <source>
        <dbReference type="Proteomes" id="UP000198398"/>
    </source>
</evidence>
<dbReference type="EMBL" id="CP022316">
    <property type="protein sequence ID" value="ASK65243.1"/>
    <property type="molecule type" value="Genomic_DNA"/>
</dbReference>
<dbReference type="SUPFAM" id="SSF103025">
    <property type="entry name" value="Folate-binding domain"/>
    <property type="match status" value="1"/>
</dbReference>
<dbReference type="Proteomes" id="UP000198398">
    <property type="component" value="Chromosome"/>
</dbReference>
<dbReference type="InterPro" id="IPR027266">
    <property type="entry name" value="TrmE/GcvT-like"/>
</dbReference>
<dbReference type="InterPro" id="IPR007375">
    <property type="entry name" value="SoxG"/>
</dbReference>
<dbReference type="RefSeq" id="WP_089064485.1">
    <property type="nucleotide sequence ID" value="NZ_CP022316.1"/>
</dbReference>
<protein>
    <submittedName>
        <fullName evidence="1">Sarcosine oxidase subunit gamma</fullName>
    </submittedName>
</protein>
<dbReference type="Gene3D" id="3.30.70.1520">
    <property type="entry name" value="Heterotetrameric sarcosine oxidase"/>
    <property type="match status" value="1"/>
</dbReference>